<accession>A0A940NNQ0</accession>
<reference evidence="1" key="1">
    <citation type="submission" date="2021-04" db="EMBL/GenBank/DDBJ databases">
        <title>Genome seq and assembly of Bacillus sp.</title>
        <authorList>
            <person name="Chhetri G."/>
        </authorList>
    </citation>
    <scope>NUCLEOTIDE SEQUENCE</scope>
    <source>
        <strain evidence="1">RG28</strain>
    </source>
</reference>
<proteinExistence type="predicted"/>
<sequence>MFSADKYISTIKSNLEKQSDIIIRNLKNIFTCNFSSEIDLLDFSAFIEPTRLELSIRMFSMDKEANEVFYEGDDTTVFAGSVEILNEVKYSQVNESHLDEFFDFYEQNYETLISEERKAFTEWFSQCWKNACGDELNIPSYFVFHDDYRSFDLKNNKWIDDEEKWS</sequence>
<protein>
    <submittedName>
        <fullName evidence="1">Uncharacterized protein</fullName>
    </submittedName>
</protein>
<name>A0A940NNQ0_9BACI</name>
<dbReference type="Proteomes" id="UP000682134">
    <property type="component" value="Unassembled WGS sequence"/>
</dbReference>
<dbReference type="EMBL" id="JAGIYQ010000001">
    <property type="protein sequence ID" value="MBP0724076.1"/>
    <property type="molecule type" value="Genomic_DNA"/>
</dbReference>
<dbReference type="RefSeq" id="WP_209402151.1">
    <property type="nucleotide sequence ID" value="NZ_JAGIYQ010000001.1"/>
</dbReference>
<keyword evidence="2" id="KW-1185">Reference proteome</keyword>
<organism evidence="1 2">
    <name type="scientific">Gottfriedia endophytica</name>
    <dbReference type="NCBI Taxonomy" id="2820819"/>
    <lineage>
        <taxon>Bacteria</taxon>
        <taxon>Bacillati</taxon>
        <taxon>Bacillota</taxon>
        <taxon>Bacilli</taxon>
        <taxon>Bacillales</taxon>
        <taxon>Bacillaceae</taxon>
        <taxon>Gottfriedia</taxon>
    </lineage>
</organism>
<evidence type="ECO:0000313" key="1">
    <source>
        <dbReference type="EMBL" id="MBP0724076.1"/>
    </source>
</evidence>
<gene>
    <name evidence="1" type="ORF">J5Y03_02625</name>
</gene>
<evidence type="ECO:0000313" key="2">
    <source>
        <dbReference type="Proteomes" id="UP000682134"/>
    </source>
</evidence>
<comment type="caution">
    <text evidence="1">The sequence shown here is derived from an EMBL/GenBank/DDBJ whole genome shotgun (WGS) entry which is preliminary data.</text>
</comment>
<dbReference type="AlphaFoldDB" id="A0A940NNQ0"/>